<dbReference type="AlphaFoldDB" id="M2ZI44"/>
<dbReference type="OrthoDB" id="10362076at2759"/>
<dbReference type="RefSeq" id="XP_007931049.1">
    <property type="nucleotide sequence ID" value="XM_007932858.1"/>
</dbReference>
<name>M2ZI44_PSEFD</name>
<sequence length="99" mass="11398">MHFAIVDEFASMLSVDVDFKKAEEGVDGITGIQVLLHRTGKKWVGKKTPRHHSWRKMRLFEERGMVVSEIVSRGKVFRKVRVELENPRIGEVFDLVYGG</sequence>
<dbReference type="VEuPathDB" id="FungiDB:MYCFIDRAFT_212471"/>
<protein>
    <submittedName>
        <fullName evidence="1">Uncharacterized protein</fullName>
    </submittedName>
</protein>
<keyword evidence="2" id="KW-1185">Reference proteome</keyword>
<dbReference type="GeneID" id="19337722"/>
<dbReference type="KEGG" id="pfj:MYCFIDRAFT_212471"/>
<proteinExistence type="predicted"/>
<reference evidence="1 2" key="1">
    <citation type="journal article" date="2012" name="PLoS Pathog.">
        <title>Diverse lifestyles and strategies of plant pathogenesis encoded in the genomes of eighteen Dothideomycetes fungi.</title>
        <authorList>
            <person name="Ohm R.A."/>
            <person name="Feau N."/>
            <person name="Henrissat B."/>
            <person name="Schoch C.L."/>
            <person name="Horwitz B.A."/>
            <person name="Barry K.W."/>
            <person name="Condon B.J."/>
            <person name="Copeland A.C."/>
            <person name="Dhillon B."/>
            <person name="Glaser F."/>
            <person name="Hesse C.N."/>
            <person name="Kosti I."/>
            <person name="LaButti K."/>
            <person name="Lindquist E.A."/>
            <person name="Lucas S."/>
            <person name="Salamov A.A."/>
            <person name="Bradshaw R.E."/>
            <person name="Ciuffetti L."/>
            <person name="Hamelin R.C."/>
            <person name="Kema G.H.J."/>
            <person name="Lawrence C."/>
            <person name="Scott J.A."/>
            <person name="Spatafora J.W."/>
            <person name="Turgeon B.G."/>
            <person name="de Wit P.J.G.M."/>
            <person name="Zhong S."/>
            <person name="Goodwin S.B."/>
            <person name="Grigoriev I.V."/>
        </authorList>
    </citation>
    <scope>NUCLEOTIDE SEQUENCE [LARGE SCALE GENOMIC DNA]</scope>
    <source>
        <strain evidence="1 2">CIRAD86</strain>
    </source>
</reference>
<organism evidence="1 2">
    <name type="scientific">Pseudocercospora fijiensis (strain CIRAD86)</name>
    <name type="common">Black leaf streak disease fungus</name>
    <name type="synonym">Mycosphaerella fijiensis</name>
    <dbReference type="NCBI Taxonomy" id="383855"/>
    <lineage>
        <taxon>Eukaryota</taxon>
        <taxon>Fungi</taxon>
        <taxon>Dikarya</taxon>
        <taxon>Ascomycota</taxon>
        <taxon>Pezizomycotina</taxon>
        <taxon>Dothideomycetes</taxon>
        <taxon>Dothideomycetidae</taxon>
        <taxon>Mycosphaerellales</taxon>
        <taxon>Mycosphaerellaceae</taxon>
        <taxon>Pseudocercospora</taxon>
    </lineage>
</organism>
<accession>M2ZI44</accession>
<dbReference type="Proteomes" id="UP000016932">
    <property type="component" value="Unassembled WGS sequence"/>
</dbReference>
<evidence type="ECO:0000313" key="2">
    <source>
        <dbReference type="Proteomes" id="UP000016932"/>
    </source>
</evidence>
<dbReference type="HOGENOM" id="CLU_2321365_0_0_1"/>
<gene>
    <name evidence="1" type="ORF">MYCFIDRAFT_212471</name>
</gene>
<evidence type="ECO:0000313" key="1">
    <source>
        <dbReference type="EMBL" id="EME78764.1"/>
    </source>
</evidence>
<dbReference type="EMBL" id="KB446563">
    <property type="protein sequence ID" value="EME78764.1"/>
    <property type="molecule type" value="Genomic_DNA"/>
</dbReference>